<evidence type="ECO:0008006" key="3">
    <source>
        <dbReference type="Google" id="ProtNLM"/>
    </source>
</evidence>
<evidence type="ECO:0000313" key="1">
    <source>
        <dbReference type="EMBL" id="SFB73689.1"/>
    </source>
</evidence>
<protein>
    <recommendedName>
        <fullName evidence="3">N-acetyltransferase domain-containing protein</fullName>
    </recommendedName>
</protein>
<dbReference type="STRING" id="927664.SAMN05421780_101185"/>
<dbReference type="AlphaFoldDB" id="A0A1I1DFB9"/>
<sequence length="364" mass="43013">MEVKSYNKKALFEFINSEIFLNLSNLPISRHRAISQINNPRASDDDILLIVQFDGNKVVGYMGMLPDYVHVQGKQEKIYWFSCFWVDDEYKSKNVAANLFLRSIRACKMNVFITNIVPWLEPVYQKTKIFKPTIYKNGYRGYLRFNLTEILPPKSDYFKKATILLKAIDGTLNFFNGIRLLFFVKYKLDNIRYEYLHEIDSSSSNFIDSYKIKHWTQRGVEDINWIIKNPWIIEGANTDFNSSRYYFSSLDTCFFYQIIKFYDSKNNMIGIMMTCVRGNNLTVPYAFFEENYNEIACKFLINKMIDLKLNMITIFNKELVSVFNQMKTPFLFHKEIKKPYLISKNFDSINDLSFQDGDGDCAFY</sequence>
<gene>
    <name evidence="1" type="ORF">SAMN05421780_101185</name>
</gene>
<organism evidence="1 2">
    <name type="scientific">Flexibacter flexilis DSM 6793</name>
    <dbReference type="NCBI Taxonomy" id="927664"/>
    <lineage>
        <taxon>Bacteria</taxon>
        <taxon>Pseudomonadati</taxon>
        <taxon>Bacteroidota</taxon>
        <taxon>Cytophagia</taxon>
        <taxon>Cytophagales</taxon>
        <taxon>Flexibacteraceae</taxon>
        <taxon>Flexibacter</taxon>
    </lineage>
</organism>
<dbReference type="InterPro" id="IPR016181">
    <property type="entry name" value="Acyl_CoA_acyltransferase"/>
</dbReference>
<dbReference type="Gene3D" id="3.40.630.30">
    <property type="match status" value="1"/>
</dbReference>
<evidence type="ECO:0000313" key="2">
    <source>
        <dbReference type="Proteomes" id="UP000199514"/>
    </source>
</evidence>
<name>A0A1I1DFB9_9BACT</name>
<dbReference type="SUPFAM" id="SSF55729">
    <property type="entry name" value="Acyl-CoA N-acyltransferases (Nat)"/>
    <property type="match status" value="1"/>
</dbReference>
<dbReference type="EMBL" id="FOLE01000001">
    <property type="protein sequence ID" value="SFB73689.1"/>
    <property type="molecule type" value="Genomic_DNA"/>
</dbReference>
<dbReference type="Proteomes" id="UP000199514">
    <property type="component" value="Unassembled WGS sequence"/>
</dbReference>
<proteinExistence type="predicted"/>
<dbReference type="RefSeq" id="WP_091505871.1">
    <property type="nucleotide sequence ID" value="NZ_FOLE01000001.1"/>
</dbReference>
<keyword evidence="2" id="KW-1185">Reference proteome</keyword>
<accession>A0A1I1DFB9</accession>
<dbReference type="OrthoDB" id="1118862at2"/>
<reference evidence="1 2" key="1">
    <citation type="submission" date="2016-10" db="EMBL/GenBank/DDBJ databases">
        <authorList>
            <person name="de Groot N.N."/>
        </authorList>
    </citation>
    <scope>NUCLEOTIDE SEQUENCE [LARGE SCALE GENOMIC DNA]</scope>
    <source>
        <strain evidence="1 2">DSM 6793</strain>
    </source>
</reference>